<name>J7S5Q1_HUIN7</name>
<reference evidence="9" key="2">
    <citation type="submission" date="2012-08" db="EMBL/GenBank/DDBJ databases">
        <title>Genome sequence of Kazachstania naganishii.</title>
        <authorList>
            <person name="Gordon J.L."/>
            <person name="Armisen D."/>
            <person name="Proux-Wera E."/>
            <person name="OhEigeartaigh S.S."/>
            <person name="Byrne K.P."/>
            <person name="Wolfe K.H."/>
        </authorList>
    </citation>
    <scope>NUCLEOTIDE SEQUENCE [LARGE SCALE GENOMIC DNA]</scope>
    <source>
        <strain evidence="9">ATCC MYA-139 / BCRC 22969 / CBS 8797 / CCRC 22969 / KCTC 17520 / NBRC 10181 / NCYC 3082</strain>
    </source>
</reference>
<dbReference type="InterPro" id="IPR011009">
    <property type="entry name" value="Kinase-like_dom_sf"/>
</dbReference>
<dbReference type="EMBL" id="HE978316">
    <property type="protein sequence ID" value="CCK69296.1"/>
    <property type="molecule type" value="Genomic_DNA"/>
</dbReference>
<evidence type="ECO:0000256" key="1">
    <source>
        <dbReference type="ARBA" id="ARBA00022527"/>
    </source>
</evidence>
<evidence type="ECO:0000256" key="5">
    <source>
        <dbReference type="ARBA" id="ARBA00022840"/>
    </source>
</evidence>
<evidence type="ECO:0000259" key="7">
    <source>
        <dbReference type="PROSITE" id="PS50011"/>
    </source>
</evidence>
<evidence type="ECO:0000313" key="9">
    <source>
        <dbReference type="Proteomes" id="UP000006310"/>
    </source>
</evidence>
<dbReference type="GO" id="GO:0004674">
    <property type="term" value="F:protein serine/threonine kinase activity"/>
    <property type="evidence" value="ECO:0007669"/>
    <property type="project" value="UniProtKB-KW"/>
</dbReference>
<reference evidence="8 9" key="1">
    <citation type="journal article" date="2011" name="Proc. Natl. Acad. Sci. U.S.A.">
        <title>Evolutionary erosion of yeast sex chromosomes by mating-type switching accidents.</title>
        <authorList>
            <person name="Gordon J.L."/>
            <person name="Armisen D."/>
            <person name="Proux-Wera E."/>
            <person name="Oheigeartaigh S.S."/>
            <person name="Byrne K.P."/>
            <person name="Wolfe K.H."/>
        </authorList>
    </citation>
    <scope>NUCLEOTIDE SEQUENCE [LARGE SCALE GENOMIC DNA]</scope>
    <source>
        <strain evidence="9">ATCC MYA-139 / BCRC 22969 / CBS 8797 / CCRC 22969 / KCTC 17520 / NBRC 10181 / NCYC 3082</strain>
    </source>
</reference>
<accession>J7S5Q1</accession>
<dbReference type="AlphaFoldDB" id="J7S5Q1"/>
<dbReference type="PROSITE" id="PS00107">
    <property type="entry name" value="PROTEIN_KINASE_ATP"/>
    <property type="match status" value="1"/>
</dbReference>
<feature type="binding site" evidence="6">
    <location>
        <position position="101"/>
    </location>
    <ligand>
        <name>ATP</name>
        <dbReference type="ChEBI" id="CHEBI:30616"/>
    </ligand>
</feature>
<dbReference type="STRING" id="1071383.J7S5Q1"/>
<dbReference type="GO" id="GO:0005524">
    <property type="term" value="F:ATP binding"/>
    <property type="evidence" value="ECO:0007669"/>
    <property type="project" value="UniProtKB-UniRule"/>
</dbReference>
<dbReference type="InterPro" id="IPR008271">
    <property type="entry name" value="Ser/Thr_kinase_AS"/>
</dbReference>
<dbReference type="InterPro" id="IPR000719">
    <property type="entry name" value="Prot_kinase_dom"/>
</dbReference>
<keyword evidence="3 6" id="KW-0547">Nucleotide-binding</keyword>
<keyword evidence="1" id="KW-0723">Serine/threonine-protein kinase</keyword>
<dbReference type="PROSITE" id="PS50011">
    <property type="entry name" value="PROTEIN_KINASE_DOM"/>
    <property type="match status" value="1"/>
</dbReference>
<proteinExistence type="predicted"/>
<dbReference type="Proteomes" id="UP000006310">
    <property type="component" value="Chromosome 3"/>
</dbReference>
<dbReference type="FunFam" id="1.10.510.10:FF:000571">
    <property type="entry name" value="Maternal embryonic leucine zipper kinase"/>
    <property type="match status" value="1"/>
</dbReference>
<evidence type="ECO:0000256" key="2">
    <source>
        <dbReference type="ARBA" id="ARBA00022679"/>
    </source>
</evidence>
<dbReference type="GO" id="GO:0005634">
    <property type="term" value="C:nucleus"/>
    <property type="evidence" value="ECO:0007669"/>
    <property type="project" value="EnsemblFungi"/>
</dbReference>
<protein>
    <recommendedName>
        <fullName evidence="7">Protein kinase domain-containing protein</fullName>
    </recommendedName>
</protein>
<dbReference type="OrthoDB" id="539158at2759"/>
<dbReference type="GeneID" id="34524976"/>
<dbReference type="eggNOG" id="KOG0590">
    <property type="taxonomic scope" value="Eukaryota"/>
</dbReference>
<dbReference type="GO" id="GO:0031297">
    <property type="term" value="P:replication fork processing"/>
    <property type="evidence" value="ECO:0007669"/>
    <property type="project" value="EnsemblFungi"/>
</dbReference>
<dbReference type="HOGENOM" id="CLU_000288_59_8_1"/>
<dbReference type="OMA" id="ACIKKAC"/>
<dbReference type="Pfam" id="PF00069">
    <property type="entry name" value="Pkinase"/>
    <property type="match status" value="1"/>
</dbReference>
<dbReference type="GO" id="GO:0000077">
    <property type="term" value="P:DNA damage checkpoint signaling"/>
    <property type="evidence" value="ECO:0007669"/>
    <property type="project" value="EnsemblFungi"/>
</dbReference>
<keyword evidence="2" id="KW-0808">Transferase</keyword>
<gene>
    <name evidence="8" type="primary">KNAG0C01820</name>
    <name evidence="8" type="ordered locus">KNAG_0C01820</name>
</gene>
<evidence type="ECO:0000256" key="4">
    <source>
        <dbReference type="ARBA" id="ARBA00022777"/>
    </source>
</evidence>
<dbReference type="KEGG" id="kng:KNAG_0C01820"/>
<evidence type="ECO:0000256" key="3">
    <source>
        <dbReference type="ARBA" id="ARBA00022741"/>
    </source>
</evidence>
<feature type="domain" description="Protein kinase" evidence="7">
    <location>
        <begin position="71"/>
        <end position="337"/>
    </location>
</feature>
<dbReference type="SUPFAM" id="SSF56112">
    <property type="entry name" value="Protein kinase-like (PK-like)"/>
    <property type="match status" value="1"/>
</dbReference>
<dbReference type="PANTHER" id="PTHR24345">
    <property type="entry name" value="SERINE/THREONINE-PROTEIN KINASE PLK"/>
    <property type="match status" value="1"/>
</dbReference>
<organism evidence="8 9">
    <name type="scientific">Huiozyma naganishii (strain ATCC MYA-139 / BCRC 22969 / CBS 8797 / KCTC 17520 / NBRC 10181 / NCYC 3082 / Yp74L-3)</name>
    <name type="common">Yeast</name>
    <name type="synonym">Kazachstania naganishii</name>
    <dbReference type="NCBI Taxonomy" id="1071383"/>
    <lineage>
        <taxon>Eukaryota</taxon>
        <taxon>Fungi</taxon>
        <taxon>Dikarya</taxon>
        <taxon>Ascomycota</taxon>
        <taxon>Saccharomycotina</taxon>
        <taxon>Saccharomycetes</taxon>
        <taxon>Saccharomycetales</taxon>
        <taxon>Saccharomycetaceae</taxon>
        <taxon>Huiozyma</taxon>
    </lineage>
</organism>
<dbReference type="InterPro" id="IPR017441">
    <property type="entry name" value="Protein_kinase_ATP_BS"/>
</dbReference>
<dbReference type="Gene3D" id="1.10.510.10">
    <property type="entry name" value="Transferase(Phosphotransferase) domain 1"/>
    <property type="match status" value="1"/>
</dbReference>
<evidence type="ECO:0000313" key="8">
    <source>
        <dbReference type="EMBL" id="CCK69296.1"/>
    </source>
</evidence>
<keyword evidence="9" id="KW-1185">Reference proteome</keyword>
<dbReference type="RefSeq" id="XP_022463542.1">
    <property type="nucleotide sequence ID" value="XM_022606891.1"/>
</dbReference>
<evidence type="ECO:0000256" key="6">
    <source>
        <dbReference type="PROSITE-ProRule" id="PRU10141"/>
    </source>
</evidence>
<dbReference type="PANTHER" id="PTHR24345:SF91">
    <property type="entry name" value="SERINE_THREONINE-PROTEIN KINASE PLK4"/>
    <property type="match status" value="1"/>
</dbReference>
<dbReference type="SMART" id="SM00220">
    <property type="entry name" value="S_TKc"/>
    <property type="match status" value="1"/>
</dbReference>
<dbReference type="PROSITE" id="PS00108">
    <property type="entry name" value="PROTEIN_KINASE_ST"/>
    <property type="match status" value="1"/>
</dbReference>
<keyword evidence="5 6" id="KW-0067">ATP-binding</keyword>
<keyword evidence="4" id="KW-0418">Kinase</keyword>
<sequence>MELNSDLDRDSGALDATPKRQNNEIYKIIENSMRSSVLEVSRIHLLTVLVVFQVGMDDSGASEDVPPVGGLLMGETLGQGAFGCVKSASLEVDKNIVVAVKFIHMPTCNENGLQERDIMREVVLHNKCSQHPNVLRLIDCNTVDDYIYIILEMADGGDLFDKIEPDLGVDLLITQFYFQQLVNVITYLHEQCGVAHRDIKPENILLDKSGNLKLADFGLASQFKRKDGTWKRSMDQRGSPPYLAPEILYSKKPYYANVTDIWSIGIFTFVLITGAIPWELPAWEDVNYSSFLENDGNVDMGPWKRVDIQQLSLLRKILQQDPSERITLSKLRSHPWFTQKNKLMNSKGLCNDPAALANRLLSRLNVSLDNGNYNTSLTQTLDSATRSVSPPLPTVSTQPVYNDVAYIQTDSLPNDQRYPNTQRPSSQYYALHDELNYYSTQVDDTLLKYMENDYSTLQFQSQQNIRDKSLNALQFRPFKLTKFYSLEPMENLLPILEKALQLSGIKVTPDLYRFYQELLEKKNEDVFPLKINMKNFDSRGGKLVGFISIRRVKADLKSLEFVRKSGDPLEWRRLFKKIALFSRDIILIVK</sequence>